<feature type="transmembrane region" description="Helical" evidence="1">
    <location>
        <begin position="41"/>
        <end position="62"/>
    </location>
</feature>
<keyword evidence="1" id="KW-0812">Transmembrane</keyword>
<feature type="transmembrane region" description="Helical" evidence="1">
    <location>
        <begin position="12"/>
        <end position="34"/>
    </location>
</feature>
<keyword evidence="1" id="KW-1133">Transmembrane helix</keyword>
<gene>
    <name evidence="2" type="ORF">LCGC14_2295650</name>
</gene>
<keyword evidence="1" id="KW-0472">Membrane</keyword>
<protein>
    <submittedName>
        <fullName evidence="2">Uncharacterized protein</fullName>
    </submittedName>
</protein>
<dbReference type="EMBL" id="LAZR01032259">
    <property type="protein sequence ID" value="KKL51419.1"/>
    <property type="molecule type" value="Genomic_DNA"/>
</dbReference>
<reference evidence="2" key="1">
    <citation type="journal article" date="2015" name="Nature">
        <title>Complex archaea that bridge the gap between prokaryotes and eukaryotes.</title>
        <authorList>
            <person name="Spang A."/>
            <person name="Saw J.H."/>
            <person name="Jorgensen S.L."/>
            <person name="Zaremba-Niedzwiedzka K."/>
            <person name="Martijn J."/>
            <person name="Lind A.E."/>
            <person name="van Eijk R."/>
            <person name="Schleper C."/>
            <person name="Guy L."/>
            <person name="Ettema T.J."/>
        </authorList>
    </citation>
    <scope>NUCLEOTIDE SEQUENCE</scope>
</reference>
<name>A0A0F9CQG9_9ZZZZ</name>
<evidence type="ECO:0000256" key="1">
    <source>
        <dbReference type="SAM" id="Phobius"/>
    </source>
</evidence>
<sequence>MALALICTVLAYTIITIIAMIIVAFIGDLLRLLARDPVGDVITVIFIICSGLLYIILSFRWMDLLYALFL</sequence>
<evidence type="ECO:0000313" key="2">
    <source>
        <dbReference type="EMBL" id="KKL51419.1"/>
    </source>
</evidence>
<accession>A0A0F9CQG9</accession>
<dbReference type="AlphaFoldDB" id="A0A0F9CQG9"/>
<organism evidence="2">
    <name type="scientific">marine sediment metagenome</name>
    <dbReference type="NCBI Taxonomy" id="412755"/>
    <lineage>
        <taxon>unclassified sequences</taxon>
        <taxon>metagenomes</taxon>
        <taxon>ecological metagenomes</taxon>
    </lineage>
</organism>
<proteinExistence type="predicted"/>
<comment type="caution">
    <text evidence="2">The sequence shown here is derived from an EMBL/GenBank/DDBJ whole genome shotgun (WGS) entry which is preliminary data.</text>
</comment>